<dbReference type="Pfam" id="PF00930">
    <property type="entry name" value="DPPIV_N"/>
    <property type="match status" value="1"/>
</dbReference>
<dbReference type="GO" id="GO:0005886">
    <property type="term" value="C:plasma membrane"/>
    <property type="evidence" value="ECO:0007669"/>
    <property type="project" value="TreeGrafter"/>
</dbReference>
<evidence type="ECO:0000256" key="2">
    <source>
        <dbReference type="ARBA" id="ARBA00023180"/>
    </source>
</evidence>
<keyword evidence="2" id="KW-0325">Glycoprotein</keyword>
<keyword evidence="4" id="KW-0472">Membrane</keyword>
<dbReference type="InterPro" id="IPR029058">
    <property type="entry name" value="AB_hydrolase_fold"/>
</dbReference>
<protein>
    <recommendedName>
        <fullName evidence="3">Venom dipeptidyl peptidase 4</fullName>
    </recommendedName>
</protein>
<organism evidence="7">
    <name type="scientific">Clastoptera arizonana</name>
    <name type="common">Arizona spittle bug</name>
    <dbReference type="NCBI Taxonomy" id="38151"/>
    <lineage>
        <taxon>Eukaryota</taxon>
        <taxon>Metazoa</taxon>
        <taxon>Ecdysozoa</taxon>
        <taxon>Arthropoda</taxon>
        <taxon>Hexapoda</taxon>
        <taxon>Insecta</taxon>
        <taxon>Pterygota</taxon>
        <taxon>Neoptera</taxon>
        <taxon>Paraneoptera</taxon>
        <taxon>Hemiptera</taxon>
        <taxon>Auchenorrhyncha</taxon>
        <taxon>Cercopoidea</taxon>
        <taxon>Clastopteridae</taxon>
        <taxon>Clastoptera</taxon>
    </lineage>
</organism>
<name>A0A1B6EG93_9HEMI</name>
<keyword evidence="4" id="KW-1133">Transmembrane helix</keyword>
<dbReference type="AlphaFoldDB" id="A0A1B6EG93"/>
<dbReference type="SUPFAM" id="SSF53474">
    <property type="entry name" value="alpha/beta-Hydrolases"/>
    <property type="match status" value="1"/>
</dbReference>
<dbReference type="InterPro" id="IPR001375">
    <property type="entry name" value="Peptidase_S9_cat"/>
</dbReference>
<dbReference type="GO" id="GO:0006508">
    <property type="term" value="P:proteolysis"/>
    <property type="evidence" value="ECO:0007669"/>
    <property type="project" value="InterPro"/>
</dbReference>
<evidence type="ECO:0000256" key="1">
    <source>
        <dbReference type="ARBA" id="ARBA00010036"/>
    </source>
</evidence>
<dbReference type="GO" id="GO:0008239">
    <property type="term" value="F:dipeptidyl-peptidase activity"/>
    <property type="evidence" value="ECO:0007669"/>
    <property type="project" value="TreeGrafter"/>
</dbReference>
<dbReference type="FunFam" id="3.40.50.1820:FF:000003">
    <property type="entry name" value="Dipeptidyl peptidase 4"/>
    <property type="match status" value="1"/>
</dbReference>
<comment type="similarity">
    <text evidence="1">Belongs to the peptidase S9B family. DPPIV subfamily.</text>
</comment>
<dbReference type="GO" id="GO:0008236">
    <property type="term" value="F:serine-type peptidase activity"/>
    <property type="evidence" value="ECO:0007669"/>
    <property type="project" value="InterPro"/>
</dbReference>
<proteinExistence type="inferred from homology"/>
<keyword evidence="4" id="KW-0812">Transmembrane</keyword>
<evidence type="ECO:0000313" key="7">
    <source>
        <dbReference type="EMBL" id="JAS36894.1"/>
    </source>
</evidence>
<feature type="domain" description="Dipeptidylpeptidase IV N-terminal" evidence="6">
    <location>
        <begin position="154"/>
        <end position="534"/>
    </location>
</feature>
<sequence length="825" mass="94551">ARVRAVTGKHNMATESAPAALFLQAQADDDAGRRFQQRGCFATLRSLKLWHKTVCLVVVLGVIILAYFVISWVVHQSSKKSPTLYKQNAQFESLIKGEYEANLFNGTWVSGTEFFYLDIHQNLLIYDCENGSNTMVINRTEKVIRPGSFNFKFSPNNKYLLYATDSRKVFRHSALAKYSILNLSTKNVTLLTNDELSLVKWAPQGQGLAFVKADHNIYYRSYPESGNDVQITFNGDGKSVFNGVPDWVYEEEILVSNEAMWFSNDGKKLAFITFNDTNVPVFTIPYYGQPGDIRYQYALQFSVHYPKVGHANPTVSIQVADLSQIEVEPKIEVTNNYLPPDSVGLEPIIASLTWANNSTFLLIWFNRYQNITSYCMCSTLNDACKEKFTYKEPNGWISPQVPRFHPSGESMVQIFPINEGIHDLYNQVVLFNFTQEIISPHYLTRGKITVSEIVQWDTTEDIVYFISTLEGMPEQLQTQFVSSKINNETHLGKYTCLSCDNYKTIDGNPCLYAGSMFSTDSSYYVISCSGPQVPEVTIFNKRHKPVILWETNDKVRETIKNTYFTRYKILDVPLENNFTAKVYLTYPEVTKDGKYPLLVRVYSGPDSSLVTEQFNINFDRYYASNRSIYTAVIDARGSGLKGSRNSFTLNRKLGTVEVEDQITVVKYLLNKYKHIDPDKVAVWGWSYGGYVTGMMLAKDTTNTVKCGIMVAPVTDWLLYDSMYTERYMGAPTEEDNADGYYNSSLSRHAFGLKDKMFFLIHGTQDDNVHYQNSMLLAKVLQQNDILFRQMTYTDEDHSLRFVYPHFYHSIQQFFDECFDKNERET</sequence>
<dbReference type="InterPro" id="IPR050278">
    <property type="entry name" value="Serine_Prot_S9B/DPPIV"/>
</dbReference>
<dbReference type="Pfam" id="PF00326">
    <property type="entry name" value="Peptidase_S9"/>
    <property type="match status" value="1"/>
</dbReference>
<reference evidence="7" key="1">
    <citation type="submission" date="2015-12" db="EMBL/GenBank/DDBJ databases">
        <title>De novo transcriptome assembly of four potential Pierce s Disease insect vectors from Arizona vineyards.</title>
        <authorList>
            <person name="Tassone E.E."/>
        </authorList>
    </citation>
    <scope>NUCLEOTIDE SEQUENCE</scope>
</reference>
<gene>
    <name evidence="7" type="ORF">g.16739</name>
</gene>
<dbReference type="SUPFAM" id="SSF82171">
    <property type="entry name" value="DPP6 N-terminal domain-like"/>
    <property type="match status" value="1"/>
</dbReference>
<dbReference type="InterPro" id="IPR002469">
    <property type="entry name" value="Peptidase_S9B_N"/>
</dbReference>
<accession>A0A1B6EG93</accession>
<dbReference type="EMBL" id="GEDC01000404">
    <property type="protein sequence ID" value="JAS36894.1"/>
    <property type="molecule type" value="Transcribed_RNA"/>
</dbReference>
<feature type="domain" description="Peptidase S9 prolyl oligopeptidase catalytic" evidence="5">
    <location>
        <begin position="618"/>
        <end position="820"/>
    </location>
</feature>
<dbReference type="Gene3D" id="3.40.50.1820">
    <property type="entry name" value="alpha/beta hydrolase"/>
    <property type="match status" value="1"/>
</dbReference>
<feature type="non-terminal residue" evidence="7">
    <location>
        <position position="1"/>
    </location>
</feature>
<dbReference type="PANTHER" id="PTHR11731:SF154">
    <property type="entry name" value="VENOM DIPEPTIDYL PEPTIDASE 4-LIKE PROTEIN"/>
    <property type="match status" value="1"/>
</dbReference>
<dbReference type="PANTHER" id="PTHR11731">
    <property type="entry name" value="PROTEASE FAMILY S9B,C DIPEPTIDYL-PEPTIDASE IV-RELATED"/>
    <property type="match status" value="1"/>
</dbReference>
<evidence type="ECO:0000256" key="4">
    <source>
        <dbReference type="SAM" id="Phobius"/>
    </source>
</evidence>
<feature type="transmembrane region" description="Helical" evidence="4">
    <location>
        <begin position="54"/>
        <end position="74"/>
    </location>
</feature>
<evidence type="ECO:0000256" key="3">
    <source>
        <dbReference type="ARBA" id="ARBA00072929"/>
    </source>
</evidence>
<evidence type="ECO:0000259" key="5">
    <source>
        <dbReference type="Pfam" id="PF00326"/>
    </source>
</evidence>
<dbReference type="Gene3D" id="2.140.10.30">
    <property type="entry name" value="Dipeptidylpeptidase IV, N-terminal domain"/>
    <property type="match status" value="1"/>
</dbReference>
<evidence type="ECO:0000259" key="6">
    <source>
        <dbReference type="Pfam" id="PF00930"/>
    </source>
</evidence>